<accession>A0ABT7C1U5</accession>
<comment type="caution">
    <text evidence="1">The sequence shown here is derived from an EMBL/GenBank/DDBJ whole genome shotgun (WGS) entry which is preliminary data.</text>
</comment>
<dbReference type="Proteomes" id="UP001232992">
    <property type="component" value="Unassembled WGS sequence"/>
</dbReference>
<gene>
    <name evidence="1" type="ORF">PMH09_19630</name>
</gene>
<name>A0ABT7C1U5_9CYAN</name>
<protein>
    <submittedName>
        <fullName evidence="1">Uncharacterized protein</fullName>
    </submittedName>
</protein>
<evidence type="ECO:0000313" key="1">
    <source>
        <dbReference type="EMBL" id="MDJ1185401.1"/>
    </source>
</evidence>
<dbReference type="EMBL" id="JAQOSQ010000033">
    <property type="protein sequence ID" value="MDJ1185401.1"/>
    <property type="molecule type" value="Genomic_DNA"/>
</dbReference>
<reference evidence="1 2" key="1">
    <citation type="submission" date="2023-01" db="EMBL/GenBank/DDBJ databases">
        <title>Novel diversity within Roseofilum (Cyanobacteria; Desertifilaceae) from marine benthic mats with descriptions of four novel species.</title>
        <authorList>
            <person name="Wang Y."/>
            <person name="Berthold D.E."/>
            <person name="Hu J."/>
            <person name="Lefler F.W."/>
            <person name="Laughinghouse H.D. IV."/>
        </authorList>
    </citation>
    <scope>NUCLEOTIDE SEQUENCE [LARGE SCALE GENOMIC DNA]</scope>
    <source>
        <strain evidence="1 2">BLCC-M143</strain>
    </source>
</reference>
<organism evidence="1 2">
    <name type="scientific">Roseofilum casamattae BLCC-M143</name>
    <dbReference type="NCBI Taxonomy" id="3022442"/>
    <lineage>
        <taxon>Bacteria</taxon>
        <taxon>Bacillati</taxon>
        <taxon>Cyanobacteriota</taxon>
        <taxon>Cyanophyceae</taxon>
        <taxon>Desertifilales</taxon>
        <taxon>Desertifilaceae</taxon>
        <taxon>Roseofilum</taxon>
        <taxon>Roseofilum casamattae</taxon>
    </lineage>
</organism>
<dbReference type="InterPro" id="IPR055643">
    <property type="entry name" value="DUF7219"/>
</dbReference>
<dbReference type="Pfam" id="PF23856">
    <property type="entry name" value="DUF7219"/>
    <property type="match status" value="1"/>
</dbReference>
<dbReference type="RefSeq" id="WP_283760043.1">
    <property type="nucleotide sequence ID" value="NZ_JAQOSQ010000033.1"/>
</dbReference>
<sequence length="76" mass="8805">MINDSFLYPYHSYYGKLTPENLAFNANLQEFSEKINIISALENGGKISTVECYRRIQALWEDFEQATRKLGIEHSS</sequence>
<evidence type="ECO:0000313" key="2">
    <source>
        <dbReference type="Proteomes" id="UP001232992"/>
    </source>
</evidence>
<keyword evidence="2" id="KW-1185">Reference proteome</keyword>
<proteinExistence type="predicted"/>